<dbReference type="SUPFAM" id="SSF48726">
    <property type="entry name" value="Immunoglobulin"/>
    <property type="match status" value="1"/>
</dbReference>
<dbReference type="PROSITE" id="PS50835">
    <property type="entry name" value="IG_LIKE"/>
    <property type="match status" value="1"/>
</dbReference>
<evidence type="ECO:0000256" key="1">
    <source>
        <dbReference type="SAM" id="MobiDB-lite"/>
    </source>
</evidence>
<dbReference type="PANTHER" id="PTHR23279:SF46">
    <property type="entry name" value="DEFECTIVE PROBOSCIS EXTENSION RESPONSE 10, ISOFORM A-RELATED"/>
    <property type="match status" value="1"/>
</dbReference>
<dbReference type="Proteomes" id="UP000653454">
    <property type="component" value="Unassembled WGS sequence"/>
</dbReference>
<dbReference type="InterPro" id="IPR036179">
    <property type="entry name" value="Ig-like_dom_sf"/>
</dbReference>
<feature type="region of interest" description="Disordered" evidence="1">
    <location>
        <begin position="90"/>
        <end position="109"/>
    </location>
</feature>
<evidence type="ECO:0000313" key="3">
    <source>
        <dbReference type="EMBL" id="CAG9132486.1"/>
    </source>
</evidence>
<dbReference type="AlphaFoldDB" id="A0A8S4FVX7"/>
<comment type="caution">
    <text evidence="3">The sequence shown here is derived from an EMBL/GenBank/DDBJ whole genome shotgun (WGS) entry which is preliminary data.</text>
</comment>
<reference evidence="3" key="1">
    <citation type="submission" date="2020-11" db="EMBL/GenBank/DDBJ databases">
        <authorList>
            <person name="Whiteford S."/>
        </authorList>
    </citation>
    <scope>NUCLEOTIDE SEQUENCE</scope>
</reference>
<organism evidence="3 4">
    <name type="scientific">Plutella xylostella</name>
    <name type="common">Diamondback moth</name>
    <name type="synonym">Plutella maculipennis</name>
    <dbReference type="NCBI Taxonomy" id="51655"/>
    <lineage>
        <taxon>Eukaryota</taxon>
        <taxon>Metazoa</taxon>
        <taxon>Ecdysozoa</taxon>
        <taxon>Arthropoda</taxon>
        <taxon>Hexapoda</taxon>
        <taxon>Insecta</taxon>
        <taxon>Pterygota</taxon>
        <taxon>Neoptera</taxon>
        <taxon>Endopterygota</taxon>
        <taxon>Lepidoptera</taxon>
        <taxon>Glossata</taxon>
        <taxon>Ditrysia</taxon>
        <taxon>Yponomeutoidea</taxon>
        <taxon>Plutellidae</taxon>
        <taxon>Plutella</taxon>
    </lineage>
</organism>
<feature type="compositionally biased region" description="Basic residues" evidence="1">
    <location>
        <begin position="206"/>
        <end position="216"/>
    </location>
</feature>
<dbReference type="GO" id="GO:0032589">
    <property type="term" value="C:neuron projection membrane"/>
    <property type="evidence" value="ECO:0007669"/>
    <property type="project" value="TreeGrafter"/>
</dbReference>
<proteinExistence type="predicted"/>
<dbReference type="PANTHER" id="PTHR23279">
    <property type="entry name" value="DEFECTIVE PROBOSCIS EXTENSION RESPONSE DPR -RELATED"/>
    <property type="match status" value="1"/>
</dbReference>
<feature type="region of interest" description="Disordered" evidence="1">
    <location>
        <begin position="194"/>
        <end position="242"/>
    </location>
</feature>
<dbReference type="GO" id="GO:0050808">
    <property type="term" value="P:synapse organization"/>
    <property type="evidence" value="ECO:0007669"/>
    <property type="project" value="TreeGrafter"/>
</dbReference>
<dbReference type="EMBL" id="CAJHNJ030000049">
    <property type="protein sequence ID" value="CAG9132486.1"/>
    <property type="molecule type" value="Genomic_DNA"/>
</dbReference>
<accession>A0A8S4FVX7</accession>
<dbReference type="InterPro" id="IPR007110">
    <property type="entry name" value="Ig-like_dom"/>
</dbReference>
<evidence type="ECO:0000313" key="4">
    <source>
        <dbReference type="Proteomes" id="UP000653454"/>
    </source>
</evidence>
<name>A0A8S4FVX7_PLUXY</name>
<keyword evidence="4" id="KW-1185">Reference proteome</keyword>
<feature type="domain" description="Ig-like" evidence="2">
    <location>
        <begin position="148"/>
        <end position="187"/>
    </location>
</feature>
<protein>
    <submittedName>
        <fullName evidence="3">(diamondback moth) hypothetical protein</fullName>
    </submittedName>
</protein>
<evidence type="ECO:0000259" key="2">
    <source>
        <dbReference type="PROSITE" id="PS50835"/>
    </source>
</evidence>
<sequence length="242" mass="27167">MQQNARHRPYNYDKMLRSPRSVKQSVCWIECRSRPLTGRGWLQSSYLGVSNGQQEPKFKFEKVGNNLFEVPPRPPVHKYLTSEKQRRSTLAVDGAQSAGRGARGSGRGMWDVGRGERAVKVGNFPVCNCSNRTAKSKHLLKFLFIVLPSARILGGPDLHVDMGSTINLTCLIQFSPEPPAYIFWYHEDEVSKPQPQERPACARRGGAPHRRLRRIQGARGDPPINSRRTAARAPFATSCSDE</sequence>
<gene>
    <name evidence="3" type="ORF">PLXY2_LOCUS10710</name>
</gene>
<dbReference type="InterPro" id="IPR037448">
    <property type="entry name" value="Zig-8"/>
</dbReference>